<dbReference type="STRING" id="1328759.A0A5C2S201"/>
<reference evidence="1" key="1">
    <citation type="journal article" date="2018" name="Genome Biol. Evol.">
        <title>Genomics and development of Lentinus tigrinus, a white-rot wood-decaying mushroom with dimorphic fruiting bodies.</title>
        <authorList>
            <person name="Wu B."/>
            <person name="Xu Z."/>
            <person name="Knudson A."/>
            <person name="Carlson A."/>
            <person name="Chen N."/>
            <person name="Kovaka S."/>
            <person name="LaButti K."/>
            <person name="Lipzen A."/>
            <person name="Pennachio C."/>
            <person name="Riley R."/>
            <person name="Schakwitz W."/>
            <person name="Umezawa K."/>
            <person name="Ohm R.A."/>
            <person name="Grigoriev I.V."/>
            <person name="Nagy L.G."/>
            <person name="Gibbons J."/>
            <person name="Hibbett D."/>
        </authorList>
    </citation>
    <scope>NUCLEOTIDE SEQUENCE [LARGE SCALE GENOMIC DNA]</scope>
    <source>
        <strain evidence="1">ALCF2SS1-6</strain>
    </source>
</reference>
<proteinExistence type="predicted"/>
<protein>
    <submittedName>
        <fullName evidence="1">Uncharacterized protein</fullName>
    </submittedName>
</protein>
<accession>A0A5C2S201</accession>
<dbReference type="OrthoDB" id="5570013at2759"/>
<evidence type="ECO:0000313" key="2">
    <source>
        <dbReference type="Proteomes" id="UP000313359"/>
    </source>
</evidence>
<keyword evidence="2" id="KW-1185">Reference proteome</keyword>
<gene>
    <name evidence="1" type="ORF">L227DRAFT_506883</name>
</gene>
<dbReference type="AlphaFoldDB" id="A0A5C2S201"/>
<name>A0A5C2S201_9APHY</name>
<organism evidence="1 2">
    <name type="scientific">Lentinus tigrinus ALCF2SS1-6</name>
    <dbReference type="NCBI Taxonomy" id="1328759"/>
    <lineage>
        <taxon>Eukaryota</taxon>
        <taxon>Fungi</taxon>
        <taxon>Dikarya</taxon>
        <taxon>Basidiomycota</taxon>
        <taxon>Agaricomycotina</taxon>
        <taxon>Agaricomycetes</taxon>
        <taxon>Polyporales</taxon>
        <taxon>Polyporaceae</taxon>
        <taxon>Lentinus</taxon>
    </lineage>
</organism>
<dbReference type="EMBL" id="ML122281">
    <property type="protein sequence ID" value="RPD57421.1"/>
    <property type="molecule type" value="Genomic_DNA"/>
</dbReference>
<dbReference type="Proteomes" id="UP000313359">
    <property type="component" value="Unassembled WGS sequence"/>
</dbReference>
<evidence type="ECO:0000313" key="1">
    <source>
        <dbReference type="EMBL" id="RPD57421.1"/>
    </source>
</evidence>
<sequence length="372" mass="40190">MDPPFYRADELHWTIEPARYANEYHAHTSAILPVFAQELHFIAAGTQMGGRFEVSRTGARGSDEVVVDIQADYRREQAIQEVKVHHLHSEDNKHGVKISRRTGHEHDPSGIYQTIQFHIHVRLPASAPNGVPILRMNVLKTSLPLFSHHLHRFGDSVQFDRVALRTTNCPIEAEFLVARAVSLSTSNGQVRGTFKTCELLQIDTSNAPVKVDAVLTGGDESVVPQMAIQTSNGPIQANIGLASGASPTDTDGSFDVVAHTSNSPLTVAFVEQPANSRLVASLQTANGPASVKMHPAFEGQFELRSSFFMPPTMTEGRVQDPAGAGRARTVTKHGVGSGAITGSVSWGVGAGRVQRVGRVEVQTSNAPLQFSL</sequence>